<protein>
    <submittedName>
        <fullName evidence="2">Type II toxin-antitoxin system Phd/YefM family antitoxin</fullName>
    </submittedName>
</protein>
<evidence type="ECO:0000313" key="3">
    <source>
        <dbReference type="Proteomes" id="UP001486565"/>
    </source>
</evidence>
<dbReference type="SUPFAM" id="SSF143120">
    <property type="entry name" value="YefM-like"/>
    <property type="match status" value="1"/>
</dbReference>
<organism evidence="2 3">
    <name type="scientific">Defluviitalea saccharophila</name>
    <dbReference type="NCBI Taxonomy" id="879970"/>
    <lineage>
        <taxon>Bacteria</taxon>
        <taxon>Bacillati</taxon>
        <taxon>Bacillota</taxon>
        <taxon>Clostridia</taxon>
        <taxon>Lachnospirales</taxon>
        <taxon>Defluviitaleaceae</taxon>
        <taxon>Defluviitalea</taxon>
    </lineage>
</organism>
<keyword evidence="3" id="KW-1185">Reference proteome</keyword>
<dbReference type="InterPro" id="IPR036165">
    <property type="entry name" value="YefM-like_sf"/>
</dbReference>
<reference evidence="2 3" key="1">
    <citation type="submission" date="2023-03" db="EMBL/GenBank/DDBJ databases">
        <title>Novel Species.</title>
        <authorList>
            <person name="Ma S."/>
        </authorList>
    </citation>
    <scope>NUCLEOTIDE SEQUENCE [LARGE SCALE GENOMIC DNA]</scope>
    <source>
        <strain evidence="2 3">LIND6LT2</strain>
    </source>
</reference>
<accession>A0ABZ2Y3D0</accession>
<dbReference type="Proteomes" id="UP001486565">
    <property type="component" value="Chromosome"/>
</dbReference>
<comment type="similarity">
    <text evidence="1">Belongs to the phD/YefM antitoxin family.</text>
</comment>
<name>A0ABZ2Y3D0_9FIRM</name>
<proteinExistence type="inferred from homology"/>
<gene>
    <name evidence="2" type="ORF">QBE51_09925</name>
</gene>
<evidence type="ECO:0000256" key="1">
    <source>
        <dbReference type="ARBA" id="ARBA00009981"/>
    </source>
</evidence>
<dbReference type="RefSeq" id="WP_341876120.1">
    <property type="nucleotide sequence ID" value="NZ_CP121687.1"/>
</dbReference>
<dbReference type="EMBL" id="CP121687">
    <property type="protein sequence ID" value="WZL69114.1"/>
    <property type="molecule type" value="Genomic_DNA"/>
</dbReference>
<sequence>MGAVMDKPVITRDQMVKASEASKRFGTLRKKAKDLPQFITENGIIDSVLMDYDYYERLYQRLVELEEKEEARILSERIERLDQDPSLAVSWKEVRRSNDEYGC</sequence>
<evidence type="ECO:0000313" key="2">
    <source>
        <dbReference type="EMBL" id="WZL69114.1"/>
    </source>
</evidence>